<keyword evidence="1" id="KW-0732">Signal</keyword>
<evidence type="ECO:0008006" key="4">
    <source>
        <dbReference type="Google" id="ProtNLM"/>
    </source>
</evidence>
<feature type="chain" id="PRO_5045321339" description="Lipid-binding hydrolase" evidence="1">
    <location>
        <begin position="23"/>
        <end position="168"/>
    </location>
</feature>
<feature type="signal peptide" evidence="1">
    <location>
        <begin position="1"/>
        <end position="22"/>
    </location>
</feature>
<comment type="caution">
    <text evidence="2">The sequence shown here is derived from an EMBL/GenBank/DDBJ whole genome shotgun (WGS) entry which is preliminary data.</text>
</comment>
<organism evidence="2 3">
    <name type="scientific">Flavobacterium pokkalii</name>
    <dbReference type="NCBI Taxonomy" id="1940408"/>
    <lineage>
        <taxon>Bacteria</taxon>
        <taxon>Pseudomonadati</taxon>
        <taxon>Bacteroidota</taxon>
        <taxon>Flavobacteriia</taxon>
        <taxon>Flavobacteriales</taxon>
        <taxon>Flavobacteriaceae</taxon>
        <taxon>Flavobacterium</taxon>
    </lineage>
</organism>
<gene>
    <name evidence="2" type="ORF">B6A10_10390</name>
</gene>
<dbReference type="RefSeq" id="WP_188220843.1">
    <property type="nucleotide sequence ID" value="NZ_NASZ01000015.1"/>
</dbReference>
<keyword evidence="3" id="KW-1185">Reference proteome</keyword>
<dbReference type="Gene3D" id="2.40.128.220">
    <property type="match status" value="1"/>
</dbReference>
<reference evidence="2 3" key="1">
    <citation type="journal article" date="2020" name="Microbiol. Res.">
        <title>Flavobacterium pokkalii sp. nov., a novel plant growth promoting native rhizobacteria isolated from pokkali rice grown in coastal saline affected agricultural regions of southern India, Kerala.</title>
        <authorList>
            <person name="Menon R.R."/>
            <person name="Kumari S."/>
            <person name="Viver T."/>
            <person name="Rameshkumar N."/>
        </authorList>
    </citation>
    <scope>NUCLEOTIDE SEQUENCE [LARGE SCALE GENOMIC DNA]</scope>
    <source>
        <strain evidence="2 3">L1I52</strain>
    </source>
</reference>
<sequence>MKVLNIKTLLLILSISSSLVSCDEGGNPDAGGTKTKNFAGDWHIIALEPDGETPAYGGDYNLFSTYNASSNDENFWIDDHDSWMEIKTKVQATDFKNLTFSGQPDSDELYTGETVTVTNGKIMKAAAHSFGGHVVDSIYFEAEFSWDPGIVYKFAGHKRTGFLEDELP</sequence>
<dbReference type="Pfam" id="PF12888">
    <property type="entry name" value="Lipid_bd"/>
    <property type="match status" value="1"/>
</dbReference>
<dbReference type="InterPro" id="IPR038668">
    <property type="entry name" value="Lipid-bd_sf"/>
</dbReference>
<protein>
    <recommendedName>
        <fullName evidence="4">Lipid-binding hydrolase</fullName>
    </recommendedName>
</protein>
<proteinExistence type="predicted"/>
<evidence type="ECO:0000256" key="1">
    <source>
        <dbReference type="SAM" id="SignalP"/>
    </source>
</evidence>
<dbReference type="InterPro" id="IPR024404">
    <property type="entry name" value="Lipid-bd_put"/>
</dbReference>
<evidence type="ECO:0000313" key="3">
    <source>
        <dbReference type="Proteomes" id="UP000661715"/>
    </source>
</evidence>
<name>A0ABR7UT81_9FLAO</name>
<evidence type="ECO:0000313" key="2">
    <source>
        <dbReference type="EMBL" id="MBD0725587.1"/>
    </source>
</evidence>
<dbReference type="Proteomes" id="UP000661715">
    <property type="component" value="Unassembled WGS sequence"/>
</dbReference>
<dbReference type="PROSITE" id="PS51257">
    <property type="entry name" value="PROKAR_LIPOPROTEIN"/>
    <property type="match status" value="1"/>
</dbReference>
<accession>A0ABR7UT81</accession>
<dbReference type="EMBL" id="NASZ01000015">
    <property type="protein sequence ID" value="MBD0725587.1"/>
    <property type="molecule type" value="Genomic_DNA"/>
</dbReference>